<evidence type="ECO:0000256" key="6">
    <source>
        <dbReference type="ARBA" id="ARBA00022771"/>
    </source>
</evidence>
<feature type="repeat" description="WD" evidence="11">
    <location>
        <begin position="670"/>
        <end position="712"/>
    </location>
</feature>
<evidence type="ECO:0000259" key="13">
    <source>
        <dbReference type="PROSITE" id="PS50089"/>
    </source>
</evidence>
<dbReference type="CDD" id="cd16500">
    <property type="entry name" value="RING-HC_CARP"/>
    <property type="match status" value="1"/>
</dbReference>
<keyword evidence="6 10" id="KW-0863">Zinc-finger</keyword>
<keyword evidence="3 11" id="KW-0853">WD repeat</keyword>
<evidence type="ECO:0000256" key="8">
    <source>
        <dbReference type="ARBA" id="ARBA00022853"/>
    </source>
</evidence>
<feature type="domain" description="RING-type" evidence="13">
    <location>
        <begin position="283"/>
        <end position="322"/>
    </location>
</feature>
<dbReference type="SMART" id="SM00320">
    <property type="entry name" value="WD40"/>
    <property type="match status" value="6"/>
</dbReference>
<dbReference type="EMBL" id="JAHRHY010000005">
    <property type="protein sequence ID" value="KAG9069328.1"/>
    <property type="molecule type" value="Genomic_DNA"/>
</dbReference>
<dbReference type="SUPFAM" id="SSF57903">
    <property type="entry name" value="FYVE/PHD zinc finger"/>
    <property type="match status" value="1"/>
</dbReference>
<dbReference type="PROSITE" id="PS00678">
    <property type="entry name" value="WD_REPEATS_1"/>
    <property type="match status" value="2"/>
</dbReference>
<dbReference type="PANTHER" id="PTHR22850">
    <property type="entry name" value="WD40 REPEAT FAMILY"/>
    <property type="match status" value="1"/>
</dbReference>
<dbReference type="InterPro" id="IPR017455">
    <property type="entry name" value="Znf_FYVE-rel"/>
</dbReference>
<feature type="compositionally biased region" description="Low complexity" evidence="12">
    <location>
        <begin position="143"/>
        <end position="159"/>
    </location>
</feature>
<dbReference type="InterPro" id="IPR022052">
    <property type="entry name" value="Histone-bd_RBBP4-like_N"/>
</dbReference>
<proteinExistence type="predicted"/>
<dbReference type="Pfam" id="PF01363">
    <property type="entry name" value="FYVE"/>
    <property type="match status" value="1"/>
</dbReference>
<evidence type="ECO:0000256" key="1">
    <source>
        <dbReference type="ARBA" id="ARBA00004123"/>
    </source>
</evidence>
<feature type="compositionally biased region" description="Low complexity" evidence="12">
    <location>
        <begin position="264"/>
        <end position="273"/>
    </location>
</feature>
<dbReference type="CDD" id="cd00065">
    <property type="entry name" value="FYVE_like_SF"/>
    <property type="match status" value="1"/>
</dbReference>
<comment type="caution">
    <text evidence="15">The sequence shown here is derived from an EMBL/GenBank/DDBJ whole genome shotgun (WGS) entry which is preliminary data.</text>
</comment>
<dbReference type="PRINTS" id="PR00320">
    <property type="entry name" value="GPROTEINBRPT"/>
</dbReference>
<feature type="domain" description="FYVE-type" evidence="14">
    <location>
        <begin position="16"/>
        <end position="76"/>
    </location>
</feature>
<dbReference type="Proteomes" id="UP000707451">
    <property type="component" value="Unassembled WGS sequence"/>
</dbReference>
<evidence type="ECO:0000256" key="10">
    <source>
        <dbReference type="PROSITE-ProRule" id="PRU00175"/>
    </source>
</evidence>
<evidence type="ECO:0000256" key="12">
    <source>
        <dbReference type="SAM" id="MobiDB-lite"/>
    </source>
</evidence>
<evidence type="ECO:0000256" key="5">
    <source>
        <dbReference type="ARBA" id="ARBA00022737"/>
    </source>
</evidence>
<evidence type="ECO:0000259" key="14">
    <source>
        <dbReference type="PROSITE" id="PS50178"/>
    </source>
</evidence>
<dbReference type="Gene3D" id="2.130.10.10">
    <property type="entry name" value="YVTN repeat-like/Quinoprotein amine dehydrogenase"/>
    <property type="match status" value="1"/>
</dbReference>
<keyword evidence="16" id="KW-1185">Reference proteome</keyword>
<accession>A0A9P7Y012</accession>
<dbReference type="PROSITE" id="PS50294">
    <property type="entry name" value="WD_REPEATS_REGION"/>
    <property type="match status" value="3"/>
</dbReference>
<keyword evidence="4" id="KW-0479">Metal-binding</keyword>
<dbReference type="InterPro" id="IPR000306">
    <property type="entry name" value="Znf_FYVE"/>
</dbReference>
<feature type="region of interest" description="Disordered" evidence="12">
    <location>
        <begin position="251"/>
        <end position="275"/>
    </location>
</feature>
<dbReference type="Pfam" id="PF12265">
    <property type="entry name" value="CAF1C_H4-bd"/>
    <property type="match status" value="1"/>
</dbReference>
<dbReference type="SUPFAM" id="SSF57850">
    <property type="entry name" value="RING/U-box"/>
    <property type="match status" value="1"/>
</dbReference>
<feature type="repeat" description="WD" evidence="11">
    <location>
        <begin position="626"/>
        <end position="662"/>
    </location>
</feature>
<dbReference type="InterPro" id="IPR013083">
    <property type="entry name" value="Znf_RING/FYVE/PHD"/>
</dbReference>
<dbReference type="PROSITE" id="PS50089">
    <property type="entry name" value="ZF_RING_2"/>
    <property type="match status" value="1"/>
</dbReference>
<dbReference type="InterPro" id="IPR036322">
    <property type="entry name" value="WD40_repeat_dom_sf"/>
</dbReference>
<dbReference type="InterPro" id="IPR019775">
    <property type="entry name" value="WD40_repeat_CS"/>
</dbReference>
<dbReference type="SMART" id="SM00064">
    <property type="entry name" value="FYVE"/>
    <property type="match status" value="1"/>
</dbReference>
<organism evidence="15 16">
    <name type="scientific">Linnemannia hyalina</name>
    <dbReference type="NCBI Taxonomy" id="64524"/>
    <lineage>
        <taxon>Eukaryota</taxon>
        <taxon>Fungi</taxon>
        <taxon>Fungi incertae sedis</taxon>
        <taxon>Mucoromycota</taxon>
        <taxon>Mortierellomycotina</taxon>
        <taxon>Mortierellomycetes</taxon>
        <taxon>Mortierellales</taxon>
        <taxon>Mortierellaceae</taxon>
        <taxon>Linnemannia</taxon>
    </lineage>
</organism>
<feature type="repeat" description="WD" evidence="11">
    <location>
        <begin position="580"/>
        <end position="622"/>
    </location>
</feature>
<dbReference type="PROSITE" id="PS50178">
    <property type="entry name" value="ZF_FYVE"/>
    <property type="match status" value="1"/>
</dbReference>
<gene>
    <name evidence="15" type="primary">CAF1</name>
    <name evidence="15" type="ORF">KI688_010228</name>
</gene>
<evidence type="ECO:0000313" key="15">
    <source>
        <dbReference type="EMBL" id="KAG9069328.1"/>
    </source>
</evidence>
<sequence length="778" mass="86945">MATHNPGLAHSIPAFKTGAKSCTRCGKDFHLFRSKKNCHNCGDVVCESCSNFRVKLPQFGYSAEVRLYKMDYAGLSSLNIKTLRGYLVSYNISTQGMLEKQDLIRAIQSYRPIPEASEVYFRQHLPKTPEKSSSMFDELTNLGRSESPSGSSQGSSSSDGWSWDLDKFFSKLFSSDDPPAAQTRPARSQSQSQQSQSQPTQSQARQPPSQGSAYWPPGGPDQSCVTYVGVVEKRDLVERLQKLIDNTKAEQAMVQEQETESKSSDASAKKSSSGNLADDDNICKICCDAALNCVMLNCNHMSTCMDCGKLIMEGSRMCPICREYVVKLLHVFHGGLEANAITEEKLINEEYKIWKKNSPFLYDLVVTHALEWPTLTCQWLPDIERPEGKDYTVQRMLIGTHTSDNDQNYLQIAQVQLPSDSTPIDTRKFDDERGEVGGFGGTECKISVTQRINHEGEVNRARYMKQNPDIIATKTVTGDLFIFDRTRHPSQPAAGGVCSPEIRLKGHTKEGYVIASPLLRGMQRLRADSRQLFELRQYGLSWNPSVQGHLISASEDTTVCHWDINATTKDRKVLDAFRIYRGHTAVVEDVAWHELHDSLFASVGDDQRMLIWDTRSTSSDKPVHNIHAHAAEVNCVAFSPASEFILATGSGDRTVALWDLRNLKSKLHSFESHQDEILQLAWSPHNETILASAGGDRRINIWDLSRIGEEQTSEDAEDGPPELLFVHGGHTNKVSDFSWNLNEPWVIASTAEDNICQVWQMASNIYSDDADVAPTDLE</sequence>
<name>A0A9P7Y012_9FUNG</name>
<dbReference type="SUPFAM" id="SSF50978">
    <property type="entry name" value="WD40 repeat-like"/>
    <property type="match status" value="1"/>
</dbReference>
<evidence type="ECO:0000256" key="9">
    <source>
        <dbReference type="ARBA" id="ARBA00023242"/>
    </source>
</evidence>
<keyword evidence="7" id="KW-0862">Zinc</keyword>
<evidence type="ECO:0000256" key="7">
    <source>
        <dbReference type="ARBA" id="ARBA00022833"/>
    </source>
</evidence>
<evidence type="ECO:0000256" key="4">
    <source>
        <dbReference type="ARBA" id="ARBA00022723"/>
    </source>
</evidence>
<keyword evidence="9" id="KW-0539">Nucleus</keyword>
<feature type="compositionally biased region" description="Low complexity" evidence="12">
    <location>
        <begin position="180"/>
        <end position="210"/>
    </location>
</feature>
<dbReference type="Gene3D" id="3.30.40.10">
    <property type="entry name" value="Zinc/RING finger domain, C3HC4 (zinc finger)"/>
    <property type="match status" value="2"/>
</dbReference>
<dbReference type="PROSITE" id="PS50082">
    <property type="entry name" value="WD_REPEATS_2"/>
    <property type="match status" value="3"/>
</dbReference>
<dbReference type="OrthoDB" id="427795at2759"/>
<dbReference type="InterPro" id="IPR011011">
    <property type="entry name" value="Znf_FYVE_PHD"/>
</dbReference>
<keyword evidence="5" id="KW-0677">Repeat</keyword>
<dbReference type="InterPro" id="IPR050459">
    <property type="entry name" value="WD_repeat_RBAP46/RBAP48/MSI1"/>
</dbReference>
<feature type="region of interest" description="Disordered" evidence="12">
    <location>
        <begin position="140"/>
        <end position="159"/>
    </location>
</feature>
<dbReference type="GO" id="GO:0008270">
    <property type="term" value="F:zinc ion binding"/>
    <property type="evidence" value="ECO:0007669"/>
    <property type="project" value="UniProtKB-KW"/>
</dbReference>
<protein>
    <submittedName>
        <fullName evidence="15">CCR4-Not complex caf1 ribonuclease subunit Caf1</fullName>
    </submittedName>
</protein>
<comment type="subcellular location">
    <subcellularLocation>
        <location evidence="2">Early endosome</location>
    </subcellularLocation>
    <subcellularLocation>
        <location evidence="1">Nucleus</location>
    </subcellularLocation>
</comment>
<dbReference type="Pfam" id="PF00400">
    <property type="entry name" value="WD40"/>
    <property type="match status" value="4"/>
</dbReference>
<dbReference type="GO" id="GO:0005769">
    <property type="term" value="C:early endosome"/>
    <property type="evidence" value="ECO:0007669"/>
    <property type="project" value="UniProtKB-SubCell"/>
</dbReference>
<evidence type="ECO:0000256" key="3">
    <source>
        <dbReference type="ARBA" id="ARBA00022574"/>
    </source>
</evidence>
<dbReference type="InterPro" id="IPR001841">
    <property type="entry name" value="Znf_RING"/>
</dbReference>
<evidence type="ECO:0000313" key="16">
    <source>
        <dbReference type="Proteomes" id="UP000707451"/>
    </source>
</evidence>
<evidence type="ECO:0000256" key="11">
    <source>
        <dbReference type="PROSITE-ProRule" id="PRU00221"/>
    </source>
</evidence>
<evidence type="ECO:0000256" key="2">
    <source>
        <dbReference type="ARBA" id="ARBA00004412"/>
    </source>
</evidence>
<dbReference type="AlphaFoldDB" id="A0A9P7Y012"/>
<dbReference type="InterPro" id="IPR020472">
    <property type="entry name" value="WD40_PAC1"/>
</dbReference>
<keyword evidence="8" id="KW-0156">Chromatin regulator</keyword>
<dbReference type="GO" id="GO:0006325">
    <property type="term" value="P:chromatin organization"/>
    <property type="evidence" value="ECO:0007669"/>
    <property type="project" value="UniProtKB-KW"/>
</dbReference>
<dbReference type="GO" id="GO:0005634">
    <property type="term" value="C:nucleus"/>
    <property type="evidence" value="ECO:0007669"/>
    <property type="project" value="UniProtKB-SubCell"/>
</dbReference>
<dbReference type="InterPro" id="IPR001680">
    <property type="entry name" value="WD40_rpt"/>
</dbReference>
<dbReference type="Pfam" id="PF13920">
    <property type="entry name" value="zf-C3HC4_3"/>
    <property type="match status" value="1"/>
</dbReference>
<feature type="region of interest" description="Disordered" evidence="12">
    <location>
        <begin position="174"/>
        <end position="219"/>
    </location>
</feature>
<dbReference type="InterPro" id="IPR015943">
    <property type="entry name" value="WD40/YVTN_repeat-like_dom_sf"/>
</dbReference>
<reference evidence="15" key="1">
    <citation type="submission" date="2021-06" db="EMBL/GenBank/DDBJ databases">
        <title>Genome Sequence of Mortierella hyaline Strain SCG-10, a Cold-Adapted, Nitrate-Reducing Fungus Isolated from Soil in Minnesota, USA.</title>
        <authorList>
            <person name="Aldossari N."/>
        </authorList>
    </citation>
    <scope>NUCLEOTIDE SEQUENCE</scope>
    <source>
        <strain evidence="15">SCG-10</strain>
    </source>
</reference>